<dbReference type="GO" id="GO:0016705">
    <property type="term" value="F:oxidoreductase activity, acting on paired donors, with incorporation or reduction of molecular oxygen"/>
    <property type="evidence" value="ECO:0007669"/>
    <property type="project" value="InterPro"/>
</dbReference>
<dbReference type="InterPro" id="IPR001128">
    <property type="entry name" value="Cyt_P450"/>
</dbReference>
<comment type="cofactor">
    <cofactor evidence="1">
        <name>heme</name>
        <dbReference type="ChEBI" id="CHEBI:30413"/>
    </cofactor>
</comment>
<sequence>MEVVYNSGIVLLSIALYLMLLCYRYVVGRKEKSSLPTNWPVLGMLPALLQNGSRFHQFVTELAERSGGTFLFKGPWFTNMDMLLTSDPANIHYILTKSFPNFSKGPEFKKKFDFLGDGIFAAENESWERQRKAIKALMTQSGFQELVLEQGGNRPNPLMELVSETGTEVDLQEIFQRLAFDCSCAVVLGHDPLPCARSCLIYHTRKHLQMLRKQRYIGI</sequence>
<dbReference type="AlphaFoldDB" id="A0AAW2PEL7"/>
<proteinExistence type="inferred from homology"/>
<dbReference type="Pfam" id="PF00067">
    <property type="entry name" value="p450"/>
    <property type="match status" value="1"/>
</dbReference>
<reference evidence="7" key="2">
    <citation type="journal article" date="2024" name="Plant">
        <title>Genomic evolution and insights into agronomic trait innovations of Sesamum species.</title>
        <authorList>
            <person name="Miao H."/>
            <person name="Wang L."/>
            <person name="Qu L."/>
            <person name="Liu H."/>
            <person name="Sun Y."/>
            <person name="Le M."/>
            <person name="Wang Q."/>
            <person name="Wei S."/>
            <person name="Zheng Y."/>
            <person name="Lin W."/>
            <person name="Duan Y."/>
            <person name="Cao H."/>
            <person name="Xiong S."/>
            <person name="Wang X."/>
            <person name="Wei L."/>
            <person name="Li C."/>
            <person name="Ma Q."/>
            <person name="Ju M."/>
            <person name="Zhao R."/>
            <person name="Li G."/>
            <person name="Mu C."/>
            <person name="Tian Q."/>
            <person name="Mei H."/>
            <person name="Zhang T."/>
            <person name="Gao T."/>
            <person name="Zhang H."/>
        </authorList>
    </citation>
    <scope>NUCLEOTIDE SEQUENCE</scope>
    <source>
        <strain evidence="7">G01</strain>
    </source>
</reference>
<keyword evidence="3" id="KW-0479">Metal-binding</keyword>
<name>A0AAW2PEL7_9LAMI</name>
<comment type="caution">
    <text evidence="7">The sequence shown here is derived from an EMBL/GenBank/DDBJ whole genome shotgun (WGS) entry which is preliminary data.</text>
</comment>
<keyword evidence="4" id="KW-0560">Oxidoreductase</keyword>
<keyword evidence="6" id="KW-0812">Transmembrane</keyword>
<dbReference type="EMBL" id="JACGWK010000005">
    <property type="protein sequence ID" value="KAL0353408.1"/>
    <property type="molecule type" value="Genomic_DNA"/>
</dbReference>
<comment type="similarity">
    <text evidence="2">Belongs to the cytochrome P450 family.</text>
</comment>
<evidence type="ECO:0000256" key="2">
    <source>
        <dbReference type="ARBA" id="ARBA00010617"/>
    </source>
</evidence>
<evidence type="ECO:0000256" key="3">
    <source>
        <dbReference type="ARBA" id="ARBA00022723"/>
    </source>
</evidence>
<dbReference type="InterPro" id="IPR036396">
    <property type="entry name" value="Cyt_P450_sf"/>
</dbReference>
<evidence type="ECO:0000256" key="5">
    <source>
        <dbReference type="ARBA" id="ARBA00023004"/>
    </source>
</evidence>
<evidence type="ECO:0000313" key="7">
    <source>
        <dbReference type="EMBL" id="KAL0353408.1"/>
    </source>
</evidence>
<reference evidence="7" key="1">
    <citation type="submission" date="2020-06" db="EMBL/GenBank/DDBJ databases">
        <authorList>
            <person name="Li T."/>
            <person name="Hu X."/>
            <person name="Zhang T."/>
            <person name="Song X."/>
            <person name="Zhang H."/>
            <person name="Dai N."/>
            <person name="Sheng W."/>
            <person name="Hou X."/>
            <person name="Wei L."/>
        </authorList>
    </citation>
    <scope>NUCLEOTIDE SEQUENCE</scope>
    <source>
        <strain evidence="7">G01</strain>
        <tissue evidence="7">Leaf</tissue>
    </source>
</reference>
<dbReference type="PANTHER" id="PTHR24296">
    <property type="entry name" value="CYTOCHROME P450"/>
    <property type="match status" value="1"/>
</dbReference>
<gene>
    <name evidence="7" type="ORF">Sangu_0922100</name>
</gene>
<dbReference type="GO" id="GO:0004497">
    <property type="term" value="F:monooxygenase activity"/>
    <property type="evidence" value="ECO:0007669"/>
    <property type="project" value="InterPro"/>
</dbReference>
<protein>
    <submittedName>
        <fullName evidence="7">Alkane hydroxylase MAH1</fullName>
    </submittedName>
</protein>
<dbReference type="Gene3D" id="1.10.630.10">
    <property type="entry name" value="Cytochrome P450"/>
    <property type="match status" value="1"/>
</dbReference>
<keyword evidence="5" id="KW-0408">Iron</keyword>
<keyword evidence="6" id="KW-0472">Membrane</keyword>
<dbReference type="GO" id="GO:0020037">
    <property type="term" value="F:heme binding"/>
    <property type="evidence" value="ECO:0007669"/>
    <property type="project" value="InterPro"/>
</dbReference>
<evidence type="ECO:0000256" key="4">
    <source>
        <dbReference type="ARBA" id="ARBA00023002"/>
    </source>
</evidence>
<accession>A0AAW2PEL7</accession>
<organism evidence="7">
    <name type="scientific">Sesamum angustifolium</name>
    <dbReference type="NCBI Taxonomy" id="2727405"/>
    <lineage>
        <taxon>Eukaryota</taxon>
        <taxon>Viridiplantae</taxon>
        <taxon>Streptophyta</taxon>
        <taxon>Embryophyta</taxon>
        <taxon>Tracheophyta</taxon>
        <taxon>Spermatophyta</taxon>
        <taxon>Magnoliopsida</taxon>
        <taxon>eudicotyledons</taxon>
        <taxon>Gunneridae</taxon>
        <taxon>Pentapetalae</taxon>
        <taxon>asterids</taxon>
        <taxon>lamiids</taxon>
        <taxon>Lamiales</taxon>
        <taxon>Pedaliaceae</taxon>
        <taxon>Sesamum</taxon>
    </lineage>
</organism>
<feature type="transmembrane region" description="Helical" evidence="6">
    <location>
        <begin position="6"/>
        <end position="26"/>
    </location>
</feature>
<evidence type="ECO:0000256" key="6">
    <source>
        <dbReference type="SAM" id="Phobius"/>
    </source>
</evidence>
<keyword evidence="6" id="KW-1133">Transmembrane helix</keyword>
<dbReference type="GO" id="GO:0005506">
    <property type="term" value="F:iron ion binding"/>
    <property type="evidence" value="ECO:0007669"/>
    <property type="project" value="InterPro"/>
</dbReference>
<evidence type="ECO:0000256" key="1">
    <source>
        <dbReference type="ARBA" id="ARBA00001971"/>
    </source>
</evidence>
<dbReference type="SUPFAM" id="SSF48264">
    <property type="entry name" value="Cytochrome P450"/>
    <property type="match status" value="1"/>
</dbReference>